<dbReference type="SUPFAM" id="SSF55021">
    <property type="entry name" value="ACT-like"/>
    <property type="match status" value="2"/>
</dbReference>
<sequence>MTESTSIGDMFPDMTGPEAPIISGVAHDSSEAMMTLRGIPDMPGRVTAVFTGLADAGVNIDMIVQALAAADSTHRVADISFTFPESQLRKVEEFVDSHKEQLEYQLADVNTQIGKISLVGVGMKTHSGITARFFKALSDEQINVLMISTSEIRLSALVPLENLTTAVRSVHTAFGLDANTIEAVVYGGTGR</sequence>
<protein>
    <recommendedName>
        <fullName evidence="4">aspartate kinase</fullName>
        <ecNumber evidence="4">2.7.2.4</ecNumber>
    </recommendedName>
</protein>
<dbReference type="Pfam" id="PF22468">
    <property type="entry name" value="ACT_9"/>
    <property type="match status" value="1"/>
</dbReference>
<dbReference type="RefSeq" id="WP_377937809.1">
    <property type="nucleotide sequence ID" value="NZ_JBHTHQ010000010.1"/>
</dbReference>
<evidence type="ECO:0000256" key="7">
    <source>
        <dbReference type="ARBA" id="ARBA00022777"/>
    </source>
</evidence>
<dbReference type="CDD" id="cd04913">
    <property type="entry name" value="ACT_AKii-LysC-BS-like_1"/>
    <property type="match status" value="1"/>
</dbReference>
<evidence type="ECO:0000313" key="12">
    <source>
        <dbReference type="EMBL" id="MFD0704369.1"/>
    </source>
</evidence>
<organism evidence="12 13">
    <name type="scientific">Alloscardovia venturai</name>
    <dbReference type="NCBI Taxonomy" id="1769421"/>
    <lineage>
        <taxon>Bacteria</taxon>
        <taxon>Bacillati</taxon>
        <taxon>Actinomycetota</taxon>
        <taxon>Actinomycetes</taxon>
        <taxon>Bifidobacteriales</taxon>
        <taxon>Bifidobacteriaceae</taxon>
        <taxon>Alloscardovia</taxon>
    </lineage>
</organism>
<dbReference type="PANTHER" id="PTHR21499">
    <property type="entry name" value="ASPARTATE KINASE"/>
    <property type="match status" value="1"/>
</dbReference>
<dbReference type="Proteomes" id="UP001597036">
    <property type="component" value="Unassembled WGS sequence"/>
</dbReference>
<dbReference type="InterPro" id="IPR054352">
    <property type="entry name" value="ACT_Aspartokinase"/>
</dbReference>
<keyword evidence="9" id="KW-0028">Amino-acid biosynthesis</keyword>
<dbReference type="EC" id="2.7.2.4" evidence="4"/>
<evidence type="ECO:0000256" key="6">
    <source>
        <dbReference type="ARBA" id="ARBA00022741"/>
    </source>
</evidence>
<keyword evidence="8" id="KW-0067">ATP-binding</keyword>
<evidence type="ECO:0000256" key="9">
    <source>
        <dbReference type="ARBA" id="ARBA00023154"/>
    </source>
</evidence>
<dbReference type="InterPro" id="IPR002912">
    <property type="entry name" value="ACT_dom"/>
</dbReference>
<feature type="domain" description="ACT" evidence="11">
    <location>
        <begin position="118"/>
        <end position="191"/>
    </location>
</feature>
<dbReference type="CDD" id="cd04923">
    <property type="entry name" value="ACT_AK-LysC-DapG-like_2"/>
    <property type="match status" value="1"/>
</dbReference>
<dbReference type="InterPro" id="IPR045865">
    <property type="entry name" value="ACT-like_dom_sf"/>
</dbReference>
<reference evidence="13" key="1">
    <citation type="journal article" date="2019" name="Int. J. Syst. Evol. Microbiol.">
        <title>The Global Catalogue of Microorganisms (GCM) 10K type strain sequencing project: providing services to taxonomists for standard genome sequencing and annotation.</title>
        <authorList>
            <consortium name="The Broad Institute Genomics Platform"/>
            <consortium name="The Broad Institute Genome Sequencing Center for Infectious Disease"/>
            <person name="Wu L."/>
            <person name="Ma J."/>
        </authorList>
    </citation>
    <scope>NUCLEOTIDE SEQUENCE [LARGE SCALE GENOMIC DNA]</scope>
    <source>
        <strain evidence="13">CCM 8604</strain>
    </source>
</reference>
<dbReference type="EMBL" id="JBHTHQ010000010">
    <property type="protein sequence ID" value="MFD0704369.1"/>
    <property type="molecule type" value="Genomic_DNA"/>
</dbReference>
<evidence type="ECO:0000256" key="3">
    <source>
        <dbReference type="ARBA" id="ARBA00010122"/>
    </source>
</evidence>
<accession>A0ABW2Y4B0</accession>
<evidence type="ECO:0000256" key="10">
    <source>
        <dbReference type="ARBA" id="ARBA00047872"/>
    </source>
</evidence>
<evidence type="ECO:0000313" key="13">
    <source>
        <dbReference type="Proteomes" id="UP001597036"/>
    </source>
</evidence>
<evidence type="ECO:0000256" key="5">
    <source>
        <dbReference type="ARBA" id="ARBA00022679"/>
    </source>
</evidence>
<gene>
    <name evidence="12" type="ORF">ACFQY8_01190</name>
</gene>
<evidence type="ECO:0000256" key="2">
    <source>
        <dbReference type="ARBA" id="ARBA00005139"/>
    </source>
</evidence>
<dbReference type="Gene3D" id="3.30.2130.10">
    <property type="entry name" value="VC0802-like"/>
    <property type="match status" value="1"/>
</dbReference>
<comment type="pathway">
    <text evidence="2">Amino-acid biosynthesis; L-threonine biosynthesis; L-threonine from L-aspartate: step 1/5.</text>
</comment>
<keyword evidence="7" id="KW-0418">Kinase</keyword>
<name>A0ABW2Y4B0_9BIFI</name>
<evidence type="ECO:0000256" key="1">
    <source>
        <dbReference type="ARBA" id="ARBA00004986"/>
    </source>
</evidence>
<comment type="caution">
    <text evidence="12">The sequence shown here is derived from an EMBL/GenBank/DDBJ whole genome shotgun (WGS) entry which is preliminary data.</text>
</comment>
<evidence type="ECO:0000256" key="4">
    <source>
        <dbReference type="ARBA" id="ARBA00013059"/>
    </source>
</evidence>
<evidence type="ECO:0000256" key="8">
    <source>
        <dbReference type="ARBA" id="ARBA00022840"/>
    </source>
</evidence>
<dbReference type="PROSITE" id="PS51671">
    <property type="entry name" value="ACT"/>
    <property type="match status" value="2"/>
</dbReference>
<comment type="catalytic activity">
    <reaction evidence="10">
        <text>L-aspartate + ATP = 4-phospho-L-aspartate + ADP</text>
        <dbReference type="Rhea" id="RHEA:23776"/>
        <dbReference type="ChEBI" id="CHEBI:29991"/>
        <dbReference type="ChEBI" id="CHEBI:30616"/>
        <dbReference type="ChEBI" id="CHEBI:57535"/>
        <dbReference type="ChEBI" id="CHEBI:456216"/>
        <dbReference type="EC" id="2.7.2.4"/>
    </reaction>
</comment>
<proteinExistence type="inferred from homology"/>
<keyword evidence="6" id="KW-0547">Nucleotide-binding</keyword>
<dbReference type="PANTHER" id="PTHR21499:SF3">
    <property type="entry name" value="ASPARTOKINASE"/>
    <property type="match status" value="1"/>
</dbReference>
<feature type="domain" description="ACT" evidence="11">
    <location>
        <begin position="34"/>
        <end position="116"/>
    </location>
</feature>
<keyword evidence="9" id="KW-0457">Lysine biosynthesis</keyword>
<keyword evidence="5" id="KW-0808">Transferase</keyword>
<comment type="pathway">
    <text evidence="1">Amino-acid biosynthesis; L-methionine biosynthesis via de novo pathway; L-homoserine from L-aspartate: step 1/3.</text>
</comment>
<keyword evidence="13" id="KW-1185">Reference proteome</keyword>
<comment type="similarity">
    <text evidence="3">Belongs to the aspartokinase family.</text>
</comment>
<evidence type="ECO:0000259" key="11">
    <source>
        <dbReference type="PROSITE" id="PS51671"/>
    </source>
</evidence>